<feature type="region of interest" description="Disordered" evidence="6">
    <location>
        <begin position="1168"/>
        <end position="1210"/>
    </location>
</feature>
<feature type="compositionally biased region" description="Polar residues" evidence="6">
    <location>
        <begin position="606"/>
        <end position="618"/>
    </location>
</feature>
<evidence type="ECO:0000259" key="7">
    <source>
        <dbReference type="SMART" id="SM01349"/>
    </source>
</evidence>
<dbReference type="PANTHER" id="PTHR21567:SF9">
    <property type="entry name" value="CLIP-ASSOCIATING PROTEIN"/>
    <property type="match status" value="1"/>
</dbReference>
<evidence type="ECO:0000313" key="8">
    <source>
        <dbReference type="EMBL" id="ORY28597.1"/>
    </source>
</evidence>
<keyword evidence="5" id="KW-0131">Cell cycle</keyword>
<keyword evidence="4" id="KW-0493">Microtubule</keyword>
<comment type="caution">
    <text evidence="8">The sequence shown here is derived from an EMBL/GenBank/DDBJ whole genome shotgun (WGS) entry which is preliminary data.</text>
</comment>
<feature type="region of interest" description="Disordered" evidence="6">
    <location>
        <begin position="537"/>
        <end position="764"/>
    </location>
</feature>
<keyword evidence="9" id="KW-1185">Reference proteome</keyword>
<dbReference type="GO" id="GO:0090307">
    <property type="term" value="P:mitotic spindle assembly"/>
    <property type="evidence" value="ECO:0007669"/>
    <property type="project" value="TreeGrafter"/>
</dbReference>
<dbReference type="InParanoid" id="A0A1Y2B279"/>
<feature type="domain" description="TOG" evidence="7">
    <location>
        <begin position="305"/>
        <end position="551"/>
    </location>
</feature>
<feature type="compositionally biased region" description="Basic and acidic residues" evidence="6">
    <location>
        <begin position="1181"/>
        <end position="1190"/>
    </location>
</feature>
<dbReference type="Pfam" id="PF12348">
    <property type="entry name" value="CLASP_N"/>
    <property type="match status" value="1"/>
</dbReference>
<dbReference type="SUPFAM" id="SSF48371">
    <property type="entry name" value="ARM repeat"/>
    <property type="match status" value="1"/>
</dbReference>
<feature type="compositionally biased region" description="Low complexity" evidence="6">
    <location>
        <begin position="679"/>
        <end position="693"/>
    </location>
</feature>
<feature type="compositionally biased region" description="Basic and acidic residues" evidence="6">
    <location>
        <begin position="1198"/>
        <end position="1210"/>
    </location>
</feature>
<dbReference type="GO" id="GO:0051301">
    <property type="term" value="P:cell division"/>
    <property type="evidence" value="ECO:0007669"/>
    <property type="project" value="UniProtKB-KW"/>
</dbReference>
<dbReference type="InterPro" id="IPR011989">
    <property type="entry name" value="ARM-like"/>
</dbReference>
<name>A0A1Y2B279_9TREE</name>
<dbReference type="EMBL" id="MCFC01000030">
    <property type="protein sequence ID" value="ORY28597.1"/>
    <property type="molecule type" value="Genomic_DNA"/>
</dbReference>
<dbReference type="GO" id="GO:0005876">
    <property type="term" value="C:spindle microtubule"/>
    <property type="evidence" value="ECO:0007669"/>
    <property type="project" value="TreeGrafter"/>
</dbReference>
<proteinExistence type="inferred from homology"/>
<dbReference type="GO" id="GO:0008017">
    <property type="term" value="F:microtubule binding"/>
    <property type="evidence" value="ECO:0007669"/>
    <property type="project" value="TreeGrafter"/>
</dbReference>
<dbReference type="InterPro" id="IPR024395">
    <property type="entry name" value="CLASP_N_dom"/>
</dbReference>
<dbReference type="Gene3D" id="1.25.10.10">
    <property type="entry name" value="Leucine-rich Repeat Variant"/>
    <property type="match status" value="2"/>
</dbReference>
<dbReference type="STRING" id="71784.A0A1Y2B279"/>
<dbReference type="InterPro" id="IPR034085">
    <property type="entry name" value="TOG"/>
</dbReference>
<reference evidence="8 9" key="1">
    <citation type="submission" date="2016-07" db="EMBL/GenBank/DDBJ databases">
        <title>Pervasive Adenine N6-methylation of Active Genes in Fungi.</title>
        <authorList>
            <consortium name="DOE Joint Genome Institute"/>
            <person name="Mondo S.J."/>
            <person name="Dannebaum R.O."/>
            <person name="Kuo R.C."/>
            <person name="Labutti K."/>
            <person name="Haridas S."/>
            <person name="Kuo A."/>
            <person name="Salamov A."/>
            <person name="Ahrendt S.R."/>
            <person name="Lipzen A."/>
            <person name="Sullivan W."/>
            <person name="Andreopoulos W.B."/>
            <person name="Clum A."/>
            <person name="Lindquist E."/>
            <person name="Daum C."/>
            <person name="Ramamoorthy G.K."/>
            <person name="Gryganskyi A."/>
            <person name="Culley D."/>
            <person name="Magnuson J.K."/>
            <person name="James T.Y."/>
            <person name="O'Malley M.A."/>
            <person name="Stajich J.E."/>
            <person name="Spatafora J.W."/>
            <person name="Visel A."/>
            <person name="Grigoriev I.V."/>
        </authorList>
    </citation>
    <scope>NUCLEOTIDE SEQUENCE [LARGE SCALE GENOMIC DNA]</scope>
    <source>
        <strain evidence="8 9">68-887.2</strain>
    </source>
</reference>
<feature type="compositionally biased region" description="Polar residues" evidence="6">
    <location>
        <begin position="630"/>
        <end position="673"/>
    </location>
</feature>
<dbReference type="GO" id="GO:0005881">
    <property type="term" value="C:cytoplasmic microtubule"/>
    <property type="evidence" value="ECO:0007669"/>
    <property type="project" value="TreeGrafter"/>
</dbReference>
<evidence type="ECO:0000256" key="4">
    <source>
        <dbReference type="ARBA" id="ARBA00022701"/>
    </source>
</evidence>
<dbReference type="GO" id="GO:0005815">
    <property type="term" value="C:microtubule organizing center"/>
    <property type="evidence" value="ECO:0007669"/>
    <property type="project" value="TreeGrafter"/>
</dbReference>
<comment type="subcellular location">
    <subcellularLocation>
        <location evidence="1">Cytoplasm</location>
        <location evidence="1">Cytoskeleton</location>
        <location evidence="1">Spindle</location>
    </subcellularLocation>
</comment>
<sequence>MLSSGQPLTEDEVEGYLNKLKAAESDKKVDIVQLFGLKLEDASSLPETTLDALTLSTAPNLKTQHHLLSASTLTSFLPFYLQLLPINSSHHIRLAQTSLLPILVEKLNDPKERIHSAAANCIAILGRRCYAAEPVPLIVAGKGKEEESLVGYWERSVKEALAGKGWRGKVEGMKMLLRMRGDDQTSKDGTARLPLKPWLASLVDLLEDGDGNVRDTARETVVALLSPASTPPAARSELKKLLSQQNVRKTIADGIIARVFGGGSAPQRSATPADETTPASLEDVPVLNSAATLAADEVDVVYIANAKDLESEFAKMIPHFQGKETEHNWLPREKSIIRIRGMLRGQASKQYLEAFVAGLKVGIMEGLSKTLLSLRTTLAQQSCAAVQELVEYLGPAFDPFVDHLLPILGKMAGFTKKIIAEKSQRIMSAIIIHTSCHPKTFISHISAGIADKNIQTRHHCTNHLKTYLDIHGSKSKHVIDNTPGLIEQLDGSLKRSLGDVNPQVRELARAAFWSYHLVWPTRAQAIMETLDGIAKKQLAKANPREPNSESLQLQSQPGPPQAKRTSSAMSHMLAERRKAKAAELAAGRAAQDSPRTVSGPAPDSPSLGSSQPRSTSVSGFPIPRRAVPSTGVTSPKDSSPGGSPESSRVTPKTKNGTTTQQELSQRPRSSSLNRDIYESSSSSRGSPTSRSTPLRQTSTVPPGIRSPASTSSTSGPHPLRTPTLQRAPLPATSSSQPVGLGVYQPGETHESHSKDFLTPSRVPLPSTPGQSVVEDAMRAQAAQAESAAAQLLDFTETEQSTPRTPLRATNGNGHQKYTPGMLKTPVSNFLSVSTPGGSGRGGGWLDSPRQQEMTPSMLDKLKTRRFERVWWARQARIREAATPLKSAVNGSVSSVLDDVEALEAGQPSVHNLQKLLLFSSSHPVSSAVDDHEDDAVDRRIWEESRLFERIFDGLMGYFVPHRSQEDLQVALCVLWELIQYQWPLFDSHEVALVDALFRLRATKSAVVHECTRSLVSLLTEASDPLYLLSVIRGALDRFLAANLAESDRVRVSGFGFGLISLGMCIVRLPKEVVLVEGRRLESLVMQALSSPNVPTRQAASILVLGIQCQVCDSQLTLSLFPSLEEKDKNLMVYLFARNGIADDVKSRNGNGTGPGLGMGTGAGVGVLGNGTGTGTESDGVQEEKRRDKVIGEMLGELSRSEKQMDVGEDE</sequence>
<keyword evidence="3" id="KW-0132">Cell division</keyword>
<keyword evidence="5" id="KW-0498">Mitosis</keyword>
<dbReference type="SMART" id="SM01349">
    <property type="entry name" value="TOG"/>
    <property type="match status" value="1"/>
</dbReference>
<gene>
    <name evidence="8" type="ORF">BCR39DRAFT_534297</name>
</gene>
<comment type="similarity">
    <text evidence="2">Belongs to the CLASP family.</text>
</comment>
<dbReference type="Proteomes" id="UP000193986">
    <property type="component" value="Unassembled WGS sequence"/>
</dbReference>
<evidence type="ECO:0000256" key="5">
    <source>
        <dbReference type="ARBA" id="ARBA00022776"/>
    </source>
</evidence>
<organism evidence="8 9">
    <name type="scientific">Naematelia encephala</name>
    <dbReference type="NCBI Taxonomy" id="71784"/>
    <lineage>
        <taxon>Eukaryota</taxon>
        <taxon>Fungi</taxon>
        <taxon>Dikarya</taxon>
        <taxon>Basidiomycota</taxon>
        <taxon>Agaricomycotina</taxon>
        <taxon>Tremellomycetes</taxon>
        <taxon>Tremellales</taxon>
        <taxon>Naemateliaceae</taxon>
        <taxon>Naematelia</taxon>
    </lineage>
</organism>
<evidence type="ECO:0000256" key="3">
    <source>
        <dbReference type="ARBA" id="ARBA00022618"/>
    </source>
</evidence>
<dbReference type="OrthoDB" id="46159at2759"/>
<evidence type="ECO:0000256" key="2">
    <source>
        <dbReference type="ARBA" id="ARBA00009549"/>
    </source>
</evidence>
<evidence type="ECO:0000256" key="6">
    <source>
        <dbReference type="SAM" id="MobiDB-lite"/>
    </source>
</evidence>
<evidence type="ECO:0000313" key="9">
    <source>
        <dbReference type="Proteomes" id="UP000193986"/>
    </source>
</evidence>
<protein>
    <submittedName>
        <fullName evidence="8">Clasp N terminal-domain-containing protein</fullName>
    </submittedName>
</protein>
<feature type="compositionally biased region" description="Polar residues" evidence="6">
    <location>
        <begin position="797"/>
        <end position="815"/>
    </location>
</feature>
<dbReference type="InterPro" id="IPR016024">
    <property type="entry name" value="ARM-type_fold"/>
</dbReference>
<feature type="region of interest" description="Disordered" evidence="6">
    <location>
        <begin position="795"/>
        <end position="819"/>
    </location>
</feature>
<dbReference type="PANTHER" id="PTHR21567">
    <property type="entry name" value="CLASP"/>
    <property type="match status" value="1"/>
</dbReference>
<dbReference type="AlphaFoldDB" id="A0A1Y2B279"/>
<evidence type="ECO:0000256" key="1">
    <source>
        <dbReference type="ARBA" id="ARBA00004186"/>
    </source>
</evidence>
<dbReference type="GO" id="GO:1990023">
    <property type="term" value="C:mitotic spindle midzone"/>
    <property type="evidence" value="ECO:0007669"/>
    <property type="project" value="TreeGrafter"/>
</dbReference>
<accession>A0A1Y2B279</accession>